<reference evidence="3" key="1">
    <citation type="submission" date="2022-11" db="UniProtKB">
        <authorList>
            <consortium name="WormBaseParasite"/>
        </authorList>
    </citation>
    <scope>IDENTIFICATION</scope>
</reference>
<name>A0A914LR54_MELIC</name>
<evidence type="ECO:0000313" key="2">
    <source>
        <dbReference type="Proteomes" id="UP000887563"/>
    </source>
</evidence>
<protein>
    <submittedName>
        <fullName evidence="3">Uncharacterized protein</fullName>
    </submittedName>
</protein>
<feature type="compositionally biased region" description="Polar residues" evidence="1">
    <location>
        <begin position="16"/>
        <end position="26"/>
    </location>
</feature>
<organism evidence="2 3">
    <name type="scientific">Meloidogyne incognita</name>
    <name type="common">Southern root-knot nematode worm</name>
    <name type="synonym">Oxyuris incognita</name>
    <dbReference type="NCBI Taxonomy" id="6306"/>
    <lineage>
        <taxon>Eukaryota</taxon>
        <taxon>Metazoa</taxon>
        <taxon>Ecdysozoa</taxon>
        <taxon>Nematoda</taxon>
        <taxon>Chromadorea</taxon>
        <taxon>Rhabditida</taxon>
        <taxon>Tylenchina</taxon>
        <taxon>Tylenchomorpha</taxon>
        <taxon>Tylenchoidea</taxon>
        <taxon>Meloidogynidae</taxon>
        <taxon>Meloidogyninae</taxon>
        <taxon>Meloidogyne</taxon>
        <taxon>Meloidogyne incognita group</taxon>
    </lineage>
</organism>
<evidence type="ECO:0000313" key="3">
    <source>
        <dbReference type="WBParaSite" id="Minc3s00613g15144"/>
    </source>
</evidence>
<dbReference type="Proteomes" id="UP000887563">
    <property type="component" value="Unplaced"/>
</dbReference>
<keyword evidence="2" id="KW-1185">Reference proteome</keyword>
<dbReference type="WBParaSite" id="Minc3s00613g15144">
    <property type="protein sequence ID" value="Minc3s00613g15144"/>
    <property type="gene ID" value="Minc3s00613g15144"/>
</dbReference>
<proteinExistence type="predicted"/>
<accession>A0A914LR54</accession>
<dbReference type="AlphaFoldDB" id="A0A914LR54"/>
<feature type="region of interest" description="Disordered" evidence="1">
    <location>
        <begin position="1"/>
        <end position="27"/>
    </location>
</feature>
<evidence type="ECO:0000256" key="1">
    <source>
        <dbReference type="SAM" id="MobiDB-lite"/>
    </source>
</evidence>
<sequence length="139" mass="15366">MSSVSCNIEGDGGSTGSRSSWVTTKRNVPPMSDRDWLGRTKIEISITEIFVRVSNLHYVLNIDVYKLDLEICFKKAINNNKTNIFALIVSEENIENCQKCAADVCGHPCNVSESACNNCKTIDLPKRCGCCFPAVDEVI</sequence>